<comment type="subcellular location">
    <subcellularLocation>
        <location evidence="1">Cytoplasm</location>
        <location evidence="1">Cytoskeleton</location>
        <location evidence="1">Cilium basal body</location>
    </subcellularLocation>
</comment>
<evidence type="ECO:0000256" key="6">
    <source>
        <dbReference type="ARBA" id="ARBA00023212"/>
    </source>
</evidence>
<dbReference type="InterPro" id="IPR022088">
    <property type="entry name" value="Intraflagellar_transp_cmplxB"/>
</dbReference>
<sequence length="402" mass="45090">MADSDDERRKLVVNQPYDEALEVNDDEEVASTFTPSPRPVGGKPGGYNRGIGSISMTDQSDDEFDHDDLVERKELPAGGYSRPKEALQGVKERPGRPTGQEIPTQQNDDDDDDEGDEQSDSSEEDDDDEDAHGTAPEGYDNKMDRAYDPADYEHLPVSQEIKELFQYITRYTPQSIDLEHKLKPFNPDFIPAVGDIDAFLKVTRPDGKPETLGLVVLDEPMANQSDPTVLDLQLRTISKQTNLKAMAVRSIEDPEKNPKAVDNWIDSIRELHRQKPAPTVHYQRNMPDIDSLMQEWPPEFEDLLNQVGLPTADLDVELHQYVDLICGILDIPVHNNRIHAMHVLFTLFSEFKNSQHFHQLAKDNQMANEFKVDNGGGIGGMTAAAEHLTLNGGDTQTLSFDD</sequence>
<name>A0A2B4RA82_STYPI</name>
<dbReference type="PANTHER" id="PTHR13376:SF0">
    <property type="entry name" value="INTRAFLAGELLAR TRANSPORT PROTEIN 46 HOMOLOG"/>
    <property type="match status" value="1"/>
</dbReference>
<evidence type="ECO:0000256" key="3">
    <source>
        <dbReference type="ARBA" id="ARBA00017206"/>
    </source>
</evidence>
<dbReference type="GO" id="GO:0031514">
    <property type="term" value="C:motile cilium"/>
    <property type="evidence" value="ECO:0007669"/>
    <property type="project" value="TreeGrafter"/>
</dbReference>
<evidence type="ECO:0000256" key="8">
    <source>
        <dbReference type="SAM" id="MobiDB-lite"/>
    </source>
</evidence>
<evidence type="ECO:0000256" key="1">
    <source>
        <dbReference type="ARBA" id="ARBA00004120"/>
    </source>
</evidence>
<dbReference type="GO" id="GO:0005815">
    <property type="term" value="C:microtubule organizing center"/>
    <property type="evidence" value="ECO:0007669"/>
    <property type="project" value="TreeGrafter"/>
</dbReference>
<keyword evidence="4" id="KW-0963">Cytoplasm</keyword>
<dbReference type="EMBL" id="LSMT01000762">
    <property type="protein sequence ID" value="PFX14561.1"/>
    <property type="molecule type" value="Genomic_DNA"/>
</dbReference>
<gene>
    <name evidence="9" type="primary">ift46</name>
    <name evidence="9" type="ORF">AWC38_SpisGene21276</name>
</gene>
<feature type="region of interest" description="Disordered" evidence="8">
    <location>
        <begin position="1"/>
        <end position="146"/>
    </location>
</feature>
<dbReference type="Pfam" id="PF12317">
    <property type="entry name" value="IFT46_B_C"/>
    <property type="match status" value="1"/>
</dbReference>
<evidence type="ECO:0000256" key="5">
    <source>
        <dbReference type="ARBA" id="ARBA00023069"/>
    </source>
</evidence>
<dbReference type="AlphaFoldDB" id="A0A2B4RA82"/>
<organism evidence="9 10">
    <name type="scientific">Stylophora pistillata</name>
    <name type="common">Smooth cauliflower coral</name>
    <dbReference type="NCBI Taxonomy" id="50429"/>
    <lineage>
        <taxon>Eukaryota</taxon>
        <taxon>Metazoa</taxon>
        <taxon>Cnidaria</taxon>
        <taxon>Anthozoa</taxon>
        <taxon>Hexacorallia</taxon>
        <taxon>Scleractinia</taxon>
        <taxon>Astrocoeniina</taxon>
        <taxon>Pocilloporidae</taxon>
        <taxon>Stylophora</taxon>
    </lineage>
</organism>
<dbReference type="STRING" id="50429.A0A2B4RA82"/>
<comment type="caution">
    <text evidence="9">The sequence shown here is derived from an EMBL/GenBank/DDBJ whole genome shotgun (WGS) entry which is preliminary data.</text>
</comment>
<dbReference type="GO" id="GO:0030992">
    <property type="term" value="C:intraciliary transport particle B"/>
    <property type="evidence" value="ECO:0007669"/>
    <property type="project" value="TreeGrafter"/>
</dbReference>
<keyword evidence="6" id="KW-0206">Cytoskeleton</keyword>
<comment type="similarity">
    <text evidence="2">Belongs to the IFT46 family.</text>
</comment>
<accession>A0A2B4RA82</accession>
<keyword evidence="7" id="KW-0966">Cell projection</keyword>
<evidence type="ECO:0000256" key="4">
    <source>
        <dbReference type="ARBA" id="ARBA00022490"/>
    </source>
</evidence>
<evidence type="ECO:0000313" key="9">
    <source>
        <dbReference type="EMBL" id="PFX14561.1"/>
    </source>
</evidence>
<evidence type="ECO:0000313" key="10">
    <source>
        <dbReference type="Proteomes" id="UP000225706"/>
    </source>
</evidence>
<proteinExistence type="inferred from homology"/>
<feature type="compositionally biased region" description="Acidic residues" evidence="8">
    <location>
        <begin position="19"/>
        <end position="29"/>
    </location>
</feature>
<keyword evidence="5" id="KW-0969">Cilium</keyword>
<dbReference type="GO" id="GO:0060271">
    <property type="term" value="P:cilium assembly"/>
    <property type="evidence" value="ECO:0007669"/>
    <property type="project" value="TreeGrafter"/>
</dbReference>
<dbReference type="Proteomes" id="UP000225706">
    <property type="component" value="Unassembled WGS sequence"/>
</dbReference>
<protein>
    <recommendedName>
        <fullName evidence="3">Intraflagellar transport protein 46 homolog</fullName>
    </recommendedName>
</protein>
<feature type="compositionally biased region" description="Acidic residues" evidence="8">
    <location>
        <begin position="107"/>
        <end position="130"/>
    </location>
</feature>
<dbReference type="OrthoDB" id="2119217at2759"/>
<dbReference type="GO" id="GO:0042073">
    <property type="term" value="P:intraciliary transport"/>
    <property type="evidence" value="ECO:0007669"/>
    <property type="project" value="InterPro"/>
</dbReference>
<evidence type="ECO:0000256" key="7">
    <source>
        <dbReference type="ARBA" id="ARBA00023273"/>
    </source>
</evidence>
<feature type="compositionally biased region" description="Basic and acidic residues" evidence="8">
    <location>
        <begin position="1"/>
        <end position="10"/>
    </location>
</feature>
<evidence type="ECO:0000256" key="2">
    <source>
        <dbReference type="ARBA" id="ARBA00007700"/>
    </source>
</evidence>
<keyword evidence="10" id="KW-1185">Reference proteome</keyword>
<reference evidence="10" key="1">
    <citation type="journal article" date="2017" name="bioRxiv">
        <title>Comparative analysis of the genomes of Stylophora pistillata and Acropora digitifera provides evidence for extensive differences between species of corals.</title>
        <authorList>
            <person name="Voolstra C.R."/>
            <person name="Li Y."/>
            <person name="Liew Y.J."/>
            <person name="Baumgarten S."/>
            <person name="Zoccola D."/>
            <person name="Flot J.-F."/>
            <person name="Tambutte S."/>
            <person name="Allemand D."/>
            <person name="Aranda M."/>
        </authorList>
    </citation>
    <scope>NUCLEOTIDE SEQUENCE [LARGE SCALE GENOMIC DNA]</scope>
</reference>
<feature type="compositionally biased region" description="Basic and acidic residues" evidence="8">
    <location>
        <begin position="82"/>
        <end position="95"/>
    </location>
</feature>
<dbReference type="PANTHER" id="PTHR13376">
    <property type="entry name" value="INTRAFLAGELLAR TRANSPORT PROTEIN 46 HOMOLOG"/>
    <property type="match status" value="1"/>
</dbReference>
<keyword evidence="9" id="KW-0282">Flagellum</keyword>